<protein>
    <recommendedName>
        <fullName evidence="4">Helix-hairpin-helix domain-containing protein</fullName>
    </recommendedName>
</protein>
<name>A0A7G6T0U6_9HYPH</name>
<gene>
    <name evidence="2" type="ORF">HB778_30400</name>
</gene>
<dbReference type="AlphaFoldDB" id="A0A7G6T0U6"/>
<dbReference type="Gene3D" id="1.10.150.20">
    <property type="entry name" value="5' to 3' exonuclease, C-terminal subdomain"/>
    <property type="match status" value="1"/>
</dbReference>
<dbReference type="Proteomes" id="UP000515465">
    <property type="component" value="Chromosome"/>
</dbReference>
<sequence length="190" mass="20651">MATIECKLGSAEVNAGGSTYSFQRDPYGRFTARVDRADDIKMFLAVEHYREVPAVPPEHVEPADFIEPGFGLGLDDDDDTSHDHLDDDDKDHEYLDGDDAPDLGFKPPETIPPAVPGAVVLPIADDLTKIVGIGPKVAEKLAVVGIVSFSQIMDLTPEKIDELDKQLKLFGSIVSKDWIGQAKALLVPQL</sequence>
<dbReference type="RefSeq" id="WP_183459248.1">
    <property type="nucleotide sequence ID" value="NZ_CP050296.1"/>
</dbReference>
<evidence type="ECO:0000313" key="3">
    <source>
        <dbReference type="Proteomes" id="UP000515465"/>
    </source>
</evidence>
<dbReference type="EMBL" id="CP050296">
    <property type="protein sequence ID" value="QND60378.1"/>
    <property type="molecule type" value="Genomic_DNA"/>
</dbReference>
<accession>A0A7G6T0U6</accession>
<evidence type="ECO:0000313" key="2">
    <source>
        <dbReference type="EMBL" id="QND60378.1"/>
    </source>
</evidence>
<proteinExistence type="predicted"/>
<feature type="compositionally biased region" description="Basic and acidic residues" evidence="1">
    <location>
        <begin position="81"/>
        <end position="94"/>
    </location>
</feature>
<reference evidence="3" key="1">
    <citation type="journal article" date="2020" name="Mol. Plant Microbe">
        <title>Rhizobial microsymbionts of the narrowly endemic Oxytropis species growing in Kamchatka are characterized by significant genetic diversity and possess a set of genes that are associated with T3SS and T6SS secretion systems and can affect the development of symbiosis.</title>
        <authorList>
            <person name="Safronova V."/>
            <person name="Guro P."/>
            <person name="Sazanova A."/>
            <person name="Kuznetsova I."/>
            <person name="Belimov A."/>
            <person name="Yakubov V."/>
            <person name="Chirak E."/>
            <person name="Afonin A."/>
            <person name="Gogolev Y."/>
            <person name="Andronov E."/>
            <person name="Tikhonovich I."/>
        </authorList>
    </citation>
    <scope>NUCLEOTIDE SEQUENCE [LARGE SCALE GENOMIC DNA]</scope>
    <source>
        <strain evidence="3">583</strain>
    </source>
</reference>
<feature type="region of interest" description="Disordered" evidence="1">
    <location>
        <begin position="66"/>
        <end position="94"/>
    </location>
</feature>
<evidence type="ECO:0000256" key="1">
    <source>
        <dbReference type="SAM" id="MobiDB-lite"/>
    </source>
</evidence>
<evidence type="ECO:0008006" key="4">
    <source>
        <dbReference type="Google" id="ProtNLM"/>
    </source>
</evidence>
<organism evidence="2 3">
    <name type="scientific">Mesorhizobium huakuii</name>
    <dbReference type="NCBI Taxonomy" id="28104"/>
    <lineage>
        <taxon>Bacteria</taxon>
        <taxon>Pseudomonadati</taxon>
        <taxon>Pseudomonadota</taxon>
        <taxon>Alphaproteobacteria</taxon>
        <taxon>Hyphomicrobiales</taxon>
        <taxon>Phyllobacteriaceae</taxon>
        <taxon>Mesorhizobium</taxon>
    </lineage>
</organism>